<dbReference type="STRING" id="177199.A0A420YKA2"/>
<name>A0A420YKA2_9PEZI</name>
<evidence type="ECO:0000313" key="2">
    <source>
        <dbReference type="EMBL" id="RKU48275.1"/>
    </source>
</evidence>
<dbReference type="AlphaFoldDB" id="A0A420YKA2"/>
<feature type="compositionally biased region" description="Polar residues" evidence="1">
    <location>
        <begin position="308"/>
        <end position="328"/>
    </location>
</feature>
<feature type="compositionally biased region" description="Low complexity" evidence="1">
    <location>
        <begin position="181"/>
        <end position="209"/>
    </location>
</feature>
<feature type="compositionally biased region" description="Polar residues" evidence="1">
    <location>
        <begin position="488"/>
        <end position="498"/>
    </location>
</feature>
<feature type="compositionally biased region" description="Low complexity" evidence="1">
    <location>
        <begin position="370"/>
        <end position="385"/>
    </location>
</feature>
<feature type="compositionally biased region" description="Low complexity" evidence="1">
    <location>
        <begin position="217"/>
        <end position="233"/>
    </location>
</feature>
<feature type="compositionally biased region" description="Polar residues" evidence="1">
    <location>
        <begin position="80"/>
        <end position="92"/>
    </location>
</feature>
<keyword evidence="3" id="KW-1185">Reference proteome</keyword>
<feature type="compositionally biased region" description="Polar residues" evidence="1">
    <location>
        <begin position="338"/>
        <end position="359"/>
    </location>
</feature>
<feature type="compositionally biased region" description="Polar residues" evidence="1">
    <location>
        <begin position="41"/>
        <end position="60"/>
    </location>
</feature>
<protein>
    <submittedName>
        <fullName evidence="2">Uncharacterized protein</fullName>
    </submittedName>
</protein>
<feature type="compositionally biased region" description="Basic and acidic residues" evidence="1">
    <location>
        <begin position="504"/>
        <end position="531"/>
    </location>
</feature>
<feature type="compositionally biased region" description="Pro residues" evidence="1">
    <location>
        <begin position="434"/>
        <end position="447"/>
    </location>
</feature>
<sequence>MIPQHLQGHPYGPNSAFMAHPGHGHPAHRGPSPQPPHMGSRPSSRNNLRGMSQPVGSSAPPQALNGLPFMPQPAMHQPNGHPQQNGSFSYAQGMQPAGPQFPYPPPQAHTHQMQAYMEDQRRSSLPPSFPPPGHQQGPPSIQRRSVSPPQPPATQLPPQQMHHMSPPPPHHHPMQSPPLPQQHALHQQLHYQQQQQQQQHEQQRQLQQQHEQRQSEQQHQQQQTQPPQVHIQEPIAPPPDRKPEANTTMRKPPLLDTNFIRRMPQRKGGSIFTPIDENRSILAQHLDAFHPPSNAGKADADGMGPRSNFGSSPPQPSKLNTQIANRSQEAAPAPENRPTFTVPTRTNSMMTNVGSTSAGSRPRLKVQIPEGASETGGSAAAETSSPRNPSTDTGSQNSKPSGIVLPPFSPGAASRASSIVSPGATLTPVVSFGPPNPYARPPPPPPNRDMKIETPVSALPSRMMDDHHLLPSPSSFFRDWTAGQLPSPLNFNTPTVPNGPSFFFREEVTPQKRKSPEVDQGNEPKRAKVDA</sequence>
<reference evidence="2 3" key="1">
    <citation type="submission" date="2018-08" db="EMBL/GenBank/DDBJ databases">
        <title>Draft genome of the lignicolous fungus Coniochaeta pulveracea.</title>
        <authorList>
            <person name="Borstlap C.J."/>
            <person name="De Witt R.N."/>
            <person name="Botha A."/>
            <person name="Volschenk H."/>
        </authorList>
    </citation>
    <scope>NUCLEOTIDE SEQUENCE [LARGE SCALE GENOMIC DNA]</scope>
    <source>
        <strain evidence="2 3">CAB683</strain>
    </source>
</reference>
<comment type="caution">
    <text evidence="2">The sequence shown here is derived from an EMBL/GenBank/DDBJ whole genome shotgun (WGS) entry which is preliminary data.</text>
</comment>
<organism evidence="2 3">
    <name type="scientific">Coniochaeta pulveracea</name>
    <dbReference type="NCBI Taxonomy" id="177199"/>
    <lineage>
        <taxon>Eukaryota</taxon>
        <taxon>Fungi</taxon>
        <taxon>Dikarya</taxon>
        <taxon>Ascomycota</taxon>
        <taxon>Pezizomycotina</taxon>
        <taxon>Sordariomycetes</taxon>
        <taxon>Sordariomycetidae</taxon>
        <taxon>Coniochaetales</taxon>
        <taxon>Coniochaetaceae</taxon>
        <taxon>Coniochaeta</taxon>
    </lineage>
</organism>
<gene>
    <name evidence="2" type="ORF">DL546_006779</name>
</gene>
<dbReference type="OrthoDB" id="1898716at2759"/>
<dbReference type="Proteomes" id="UP000275385">
    <property type="component" value="Unassembled WGS sequence"/>
</dbReference>
<evidence type="ECO:0000313" key="3">
    <source>
        <dbReference type="Proteomes" id="UP000275385"/>
    </source>
</evidence>
<feature type="region of interest" description="Disordered" evidence="1">
    <location>
        <begin position="1"/>
        <end position="472"/>
    </location>
</feature>
<evidence type="ECO:0000256" key="1">
    <source>
        <dbReference type="SAM" id="MobiDB-lite"/>
    </source>
</evidence>
<feature type="region of interest" description="Disordered" evidence="1">
    <location>
        <begin position="488"/>
        <end position="531"/>
    </location>
</feature>
<proteinExistence type="predicted"/>
<dbReference type="EMBL" id="QVQW01000005">
    <property type="protein sequence ID" value="RKU48275.1"/>
    <property type="molecule type" value="Genomic_DNA"/>
</dbReference>
<accession>A0A420YKA2</accession>
<feature type="compositionally biased region" description="Polar residues" evidence="1">
    <location>
        <begin position="386"/>
        <end position="400"/>
    </location>
</feature>